<comment type="caution">
    <text evidence="1">The sequence shown here is derived from an EMBL/GenBank/DDBJ whole genome shotgun (WGS) entry which is preliminary data.</text>
</comment>
<dbReference type="RefSeq" id="WP_375063471.1">
    <property type="nucleotide sequence ID" value="NZ_JBHGBT010000011.1"/>
</dbReference>
<gene>
    <name evidence="1" type="ORF">ACE11A_14305</name>
</gene>
<organism evidence="1 2">
    <name type="scientific">Streptomyces carpaticus</name>
    <dbReference type="NCBI Taxonomy" id="285558"/>
    <lineage>
        <taxon>Bacteria</taxon>
        <taxon>Bacillati</taxon>
        <taxon>Actinomycetota</taxon>
        <taxon>Actinomycetes</taxon>
        <taxon>Kitasatosporales</taxon>
        <taxon>Streptomycetaceae</taxon>
        <taxon>Streptomyces</taxon>
    </lineage>
</organism>
<proteinExistence type="predicted"/>
<evidence type="ECO:0000313" key="2">
    <source>
        <dbReference type="Proteomes" id="UP001577267"/>
    </source>
</evidence>
<keyword evidence="2" id="KW-1185">Reference proteome</keyword>
<dbReference type="Gene3D" id="3.30.70.100">
    <property type="match status" value="2"/>
</dbReference>
<keyword evidence="1" id="KW-0503">Monooxygenase</keyword>
<name>A0ABV4ZN13_9ACTN</name>
<evidence type="ECO:0000313" key="1">
    <source>
        <dbReference type="EMBL" id="MFB4195526.1"/>
    </source>
</evidence>
<dbReference type="GO" id="GO:0004497">
    <property type="term" value="F:monooxygenase activity"/>
    <property type="evidence" value="ECO:0007669"/>
    <property type="project" value="UniProtKB-KW"/>
</dbReference>
<keyword evidence="1" id="KW-0560">Oxidoreductase</keyword>
<dbReference type="EMBL" id="JBHGBT010000011">
    <property type="protein sequence ID" value="MFB4195526.1"/>
    <property type="molecule type" value="Genomic_DNA"/>
</dbReference>
<dbReference type="Proteomes" id="UP001577267">
    <property type="component" value="Unassembled WGS sequence"/>
</dbReference>
<accession>A0ABV4ZN13</accession>
<protein>
    <submittedName>
        <fullName evidence="1">Antibiotic biosynthesis monooxygenase</fullName>
    </submittedName>
</protein>
<sequence>MTRFLDLVRPAAGTALMSEWLTGTAERSRSAADAVKGEWAAARTPYGRLAQHIFLSTDGAGLLFYAQWTSDEDHLAWVRAHRTRFVSHIDTLVPGIERPGLTRTRLTRSVVHDAEQPAGVFVVSTMPVDHVEVAVAPAPGLLAAHVHLKSDGEQAMVVAEWTNAASHAATSTDGVSSKRYTLYHACDDDRR</sequence>
<reference evidence="1 2" key="1">
    <citation type="submission" date="2024-09" db="EMBL/GenBank/DDBJ databases">
        <title>Draft genome sequence of multifaceted antimicrobials producing Streptomyces sp. strain FH1.</title>
        <authorList>
            <person name="Hassan F."/>
            <person name="Ali H."/>
            <person name="Hassan N."/>
            <person name="Nawaz A."/>
        </authorList>
    </citation>
    <scope>NUCLEOTIDE SEQUENCE [LARGE SCALE GENOMIC DNA]</scope>
    <source>
        <strain evidence="1 2">FH1</strain>
    </source>
</reference>